<gene>
    <name evidence="7" type="ORF">CDL12_04210</name>
</gene>
<organism evidence="7 8">
    <name type="scientific">Handroanthus impetiginosus</name>
    <dbReference type="NCBI Taxonomy" id="429701"/>
    <lineage>
        <taxon>Eukaryota</taxon>
        <taxon>Viridiplantae</taxon>
        <taxon>Streptophyta</taxon>
        <taxon>Embryophyta</taxon>
        <taxon>Tracheophyta</taxon>
        <taxon>Spermatophyta</taxon>
        <taxon>Magnoliopsida</taxon>
        <taxon>eudicotyledons</taxon>
        <taxon>Gunneridae</taxon>
        <taxon>Pentapetalae</taxon>
        <taxon>asterids</taxon>
        <taxon>lamiids</taxon>
        <taxon>Lamiales</taxon>
        <taxon>Bignoniaceae</taxon>
        <taxon>Crescentiina</taxon>
        <taxon>Tabebuia alliance</taxon>
        <taxon>Handroanthus</taxon>
    </lineage>
</organism>
<dbReference type="GO" id="GO:0004674">
    <property type="term" value="F:protein serine/threonine kinase activity"/>
    <property type="evidence" value="ECO:0007669"/>
    <property type="project" value="UniProtKB-KW"/>
</dbReference>
<dbReference type="InterPro" id="IPR001245">
    <property type="entry name" value="Ser-Thr/Tyr_kinase_cat_dom"/>
</dbReference>
<evidence type="ECO:0000313" key="8">
    <source>
        <dbReference type="Proteomes" id="UP000231279"/>
    </source>
</evidence>
<dbReference type="PANTHER" id="PTHR47983:SF3">
    <property type="entry name" value="OS05G0135800 PROTEIN"/>
    <property type="match status" value="1"/>
</dbReference>
<evidence type="ECO:0000259" key="6">
    <source>
        <dbReference type="PROSITE" id="PS50011"/>
    </source>
</evidence>
<dbReference type="Gene3D" id="3.30.200.20">
    <property type="entry name" value="Phosphorylase Kinase, domain 1"/>
    <property type="match status" value="1"/>
</dbReference>
<dbReference type="OrthoDB" id="4062651at2759"/>
<keyword evidence="7" id="KW-0723">Serine/threonine-protein kinase</keyword>
<dbReference type="AlphaFoldDB" id="A0A2G9HZZ6"/>
<dbReference type="FunFam" id="1.10.510.10:FF:000095">
    <property type="entry name" value="protein STRUBBELIG-RECEPTOR FAMILY 8"/>
    <property type="match status" value="1"/>
</dbReference>
<dbReference type="InterPro" id="IPR052101">
    <property type="entry name" value="Plant_StressResp_Kinase"/>
</dbReference>
<dbReference type="Proteomes" id="UP000231279">
    <property type="component" value="Unassembled WGS sequence"/>
</dbReference>
<dbReference type="Pfam" id="PF07714">
    <property type="entry name" value="PK_Tyr_Ser-Thr"/>
    <property type="match status" value="1"/>
</dbReference>
<keyword evidence="8" id="KW-1185">Reference proteome</keyword>
<keyword evidence="3" id="KW-0547">Nucleotide-binding</keyword>
<name>A0A2G9HZZ6_9LAMI</name>
<evidence type="ECO:0000256" key="4">
    <source>
        <dbReference type="ARBA" id="ARBA00022777"/>
    </source>
</evidence>
<dbReference type="PANTHER" id="PTHR47983">
    <property type="entry name" value="PTO-INTERACTING PROTEIN 1-LIKE"/>
    <property type="match status" value="1"/>
</dbReference>
<dbReference type="InterPro" id="IPR000719">
    <property type="entry name" value="Prot_kinase_dom"/>
</dbReference>
<reference evidence="8" key="1">
    <citation type="journal article" date="2018" name="Gigascience">
        <title>Genome assembly of the Pink Ipe (Handroanthus impetiginosus, Bignoniaceae), a highly valued, ecologically keystone Neotropical timber forest tree.</title>
        <authorList>
            <person name="Silva-Junior O.B."/>
            <person name="Grattapaglia D."/>
            <person name="Novaes E."/>
            <person name="Collevatti R.G."/>
        </authorList>
    </citation>
    <scope>NUCLEOTIDE SEQUENCE [LARGE SCALE GENOMIC DNA]</scope>
    <source>
        <strain evidence="8">cv. UFG-1</strain>
    </source>
</reference>
<evidence type="ECO:0000256" key="1">
    <source>
        <dbReference type="ARBA" id="ARBA00022553"/>
    </source>
</evidence>
<evidence type="ECO:0000256" key="3">
    <source>
        <dbReference type="ARBA" id="ARBA00022741"/>
    </source>
</evidence>
<protein>
    <submittedName>
        <fullName evidence="7">Serine/threonine protein kinase</fullName>
        <ecNumber evidence="7">2.7.11.1</ecNumber>
    </submittedName>
</protein>
<dbReference type="Gene3D" id="1.10.510.10">
    <property type="entry name" value="Transferase(Phosphotransferase) domain 1"/>
    <property type="match status" value="1"/>
</dbReference>
<dbReference type="GO" id="GO:0005524">
    <property type="term" value="F:ATP binding"/>
    <property type="evidence" value="ECO:0007669"/>
    <property type="project" value="UniProtKB-KW"/>
</dbReference>
<evidence type="ECO:0000256" key="2">
    <source>
        <dbReference type="ARBA" id="ARBA00022679"/>
    </source>
</evidence>
<feature type="domain" description="Protein kinase" evidence="6">
    <location>
        <begin position="68"/>
        <end position="345"/>
    </location>
</feature>
<evidence type="ECO:0000256" key="5">
    <source>
        <dbReference type="ARBA" id="ARBA00022840"/>
    </source>
</evidence>
<comment type="caution">
    <text evidence="7">The sequence shown here is derived from an EMBL/GenBank/DDBJ whole genome shotgun (WGS) entry which is preliminary data.</text>
</comment>
<keyword evidence="5" id="KW-0067">ATP-binding</keyword>
<dbReference type="SUPFAM" id="SSF56112">
    <property type="entry name" value="Protein kinase-like (PK-like)"/>
    <property type="match status" value="1"/>
</dbReference>
<dbReference type="InterPro" id="IPR011009">
    <property type="entry name" value="Kinase-like_dom_sf"/>
</dbReference>
<keyword evidence="2 7" id="KW-0808">Transferase</keyword>
<sequence>MGLRLSQCLPVFLTSMQEILESRRLSLGNPAGYRATETTQKDRRTFNMHPAAVRAIPLNELKDITYNFSDKCLISWNGIERVYLGILKSGQAASIRQLNVKKMPDEQFLAQVSRQTSLKHKNVVELLGYCLEDGQRFLAQEYAPCGSLHDILHGQKGITGAKPGLVLSWAQRVKIAIGAAKGLEYLHEEAHIHGGIASSKVLLFDHYDLAKIKITGSKHVTLMDPFVTYMFPPIGSYEAPEFLRTGEASSKSDVYSFGVVLLELLTGRKVIDRTMPQGKQSLVGWATPRLSEHKVHECVDPRLNGDYPPKAVAKMAAVAALCMQYEDFRPQMGIVVKALQSHVYES</sequence>
<evidence type="ECO:0000313" key="7">
    <source>
        <dbReference type="EMBL" id="PIN23081.1"/>
    </source>
</evidence>
<dbReference type="STRING" id="429701.A0A2G9HZZ6"/>
<keyword evidence="1" id="KW-0597">Phosphoprotein</keyword>
<dbReference type="PROSITE" id="PS50011">
    <property type="entry name" value="PROTEIN_KINASE_DOM"/>
    <property type="match status" value="1"/>
</dbReference>
<dbReference type="EC" id="2.7.11.1" evidence="7"/>
<proteinExistence type="predicted"/>
<accession>A0A2G9HZZ6</accession>
<keyword evidence="4 7" id="KW-0418">Kinase</keyword>
<dbReference type="EMBL" id="NKXS01000638">
    <property type="protein sequence ID" value="PIN23081.1"/>
    <property type="molecule type" value="Genomic_DNA"/>
</dbReference>